<dbReference type="PANTHER" id="PTHR43861">
    <property type="entry name" value="TRANS-ACONITATE 2-METHYLTRANSFERASE-RELATED"/>
    <property type="match status" value="1"/>
</dbReference>
<name>A0A1Y2M855_EPING</name>
<keyword evidence="2" id="KW-0808">Transferase</keyword>
<reference evidence="4 5" key="1">
    <citation type="journal article" date="2017" name="Genome Announc.">
        <title>Genome sequence of the saprophytic ascomycete Epicoccum nigrum ICMP 19927 strain isolated from New Zealand.</title>
        <authorList>
            <person name="Fokin M."/>
            <person name="Fleetwood D."/>
            <person name="Weir B.S."/>
            <person name="Villas-Boas S.G."/>
        </authorList>
    </citation>
    <scope>NUCLEOTIDE SEQUENCE [LARGE SCALE GENOMIC DNA]</scope>
    <source>
        <strain evidence="4 5">ICMP 19927</strain>
    </source>
</reference>
<protein>
    <recommendedName>
        <fullName evidence="3">Methyltransferase domain-containing protein</fullName>
    </recommendedName>
</protein>
<dbReference type="EMBL" id="KZ107839">
    <property type="protein sequence ID" value="OSS52211.1"/>
    <property type="molecule type" value="Genomic_DNA"/>
</dbReference>
<accession>A0A1Y2M855</accession>
<evidence type="ECO:0000313" key="4">
    <source>
        <dbReference type="EMBL" id="OSS52211.1"/>
    </source>
</evidence>
<gene>
    <name evidence="4" type="ORF">B5807_02328</name>
</gene>
<dbReference type="GO" id="GO:0008168">
    <property type="term" value="F:methyltransferase activity"/>
    <property type="evidence" value="ECO:0007669"/>
    <property type="project" value="UniProtKB-KW"/>
</dbReference>
<dbReference type="Gene3D" id="3.40.50.150">
    <property type="entry name" value="Vaccinia Virus protein VP39"/>
    <property type="match status" value="1"/>
</dbReference>
<sequence>MQGPGKDGAGSAEQSTQSTQYDGIGEKYLEIKVLPAVQPEMHSILSVLGEGGVEGMKCLDLACGTGKYTHLLSTLGASAVTGYDISPTMISSAQALYPLSTHSALHFSILDCSLPSFLPLSEKGSYDLVFSAWFLNYAGTERELTNMFTFIEAAMVEGGRFVGLTTDAHDADMSLPKCNFYGLDIEVLEPQYVAPDTREVLGIKAKVKVGKGGFEFDCYQFRAGVYERCARRAGLELRWQDCVVPDDERKVTGYWDEWLRRPTFAMLEARRVGEW</sequence>
<dbReference type="InterPro" id="IPR029063">
    <property type="entry name" value="SAM-dependent_MTases_sf"/>
</dbReference>
<dbReference type="Pfam" id="PF13649">
    <property type="entry name" value="Methyltransf_25"/>
    <property type="match status" value="1"/>
</dbReference>
<dbReference type="Proteomes" id="UP000193240">
    <property type="component" value="Unassembled WGS sequence"/>
</dbReference>
<keyword evidence="5" id="KW-1185">Reference proteome</keyword>
<keyword evidence="1" id="KW-0489">Methyltransferase</keyword>
<organism evidence="4 5">
    <name type="scientific">Epicoccum nigrum</name>
    <name type="common">Soil fungus</name>
    <name type="synonym">Epicoccum purpurascens</name>
    <dbReference type="NCBI Taxonomy" id="105696"/>
    <lineage>
        <taxon>Eukaryota</taxon>
        <taxon>Fungi</taxon>
        <taxon>Dikarya</taxon>
        <taxon>Ascomycota</taxon>
        <taxon>Pezizomycotina</taxon>
        <taxon>Dothideomycetes</taxon>
        <taxon>Pleosporomycetidae</taxon>
        <taxon>Pleosporales</taxon>
        <taxon>Pleosporineae</taxon>
        <taxon>Didymellaceae</taxon>
        <taxon>Epicoccum</taxon>
    </lineage>
</organism>
<evidence type="ECO:0000256" key="1">
    <source>
        <dbReference type="ARBA" id="ARBA00022603"/>
    </source>
</evidence>
<dbReference type="OMA" id="RMCRNIH"/>
<feature type="domain" description="Methyltransferase" evidence="3">
    <location>
        <begin position="59"/>
        <end position="159"/>
    </location>
</feature>
<evidence type="ECO:0000313" key="5">
    <source>
        <dbReference type="Proteomes" id="UP000193240"/>
    </source>
</evidence>
<dbReference type="GO" id="GO:0032259">
    <property type="term" value="P:methylation"/>
    <property type="evidence" value="ECO:0007669"/>
    <property type="project" value="UniProtKB-KW"/>
</dbReference>
<dbReference type="InParanoid" id="A0A1Y2M855"/>
<evidence type="ECO:0000259" key="3">
    <source>
        <dbReference type="Pfam" id="PF13649"/>
    </source>
</evidence>
<dbReference type="SUPFAM" id="SSF53335">
    <property type="entry name" value="S-adenosyl-L-methionine-dependent methyltransferases"/>
    <property type="match status" value="1"/>
</dbReference>
<dbReference type="CDD" id="cd02440">
    <property type="entry name" value="AdoMet_MTases"/>
    <property type="match status" value="1"/>
</dbReference>
<dbReference type="PANTHER" id="PTHR43861:SF1">
    <property type="entry name" value="TRANS-ACONITATE 2-METHYLTRANSFERASE"/>
    <property type="match status" value="1"/>
</dbReference>
<evidence type="ECO:0000256" key="2">
    <source>
        <dbReference type="ARBA" id="ARBA00022679"/>
    </source>
</evidence>
<proteinExistence type="predicted"/>
<dbReference type="InterPro" id="IPR041698">
    <property type="entry name" value="Methyltransf_25"/>
</dbReference>
<dbReference type="AlphaFoldDB" id="A0A1Y2M855"/>
<dbReference type="STRING" id="105696.A0A1Y2M855"/>